<dbReference type="PANTHER" id="PTHR33908:SF11">
    <property type="entry name" value="MEMBRANE PROTEIN"/>
    <property type="match status" value="1"/>
</dbReference>
<evidence type="ECO:0000259" key="9">
    <source>
        <dbReference type="Pfam" id="PF13231"/>
    </source>
</evidence>
<feature type="transmembrane region" description="Helical" evidence="8">
    <location>
        <begin position="362"/>
        <end position="379"/>
    </location>
</feature>
<keyword evidence="6 8" id="KW-1133">Transmembrane helix</keyword>
<gene>
    <name evidence="10" type="ORF">GCM10022278_39390</name>
</gene>
<protein>
    <submittedName>
        <fullName evidence="10">Glycosyltransferase family 39 protein</fullName>
    </submittedName>
</protein>
<dbReference type="RefSeq" id="WP_344809648.1">
    <property type="nucleotide sequence ID" value="NZ_BAABBO010000023.1"/>
</dbReference>
<feature type="transmembrane region" description="Helical" evidence="8">
    <location>
        <begin position="84"/>
        <end position="102"/>
    </location>
</feature>
<feature type="transmembrane region" description="Helical" evidence="8">
    <location>
        <begin position="309"/>
        <end position="330"/>
    </location>
</feature>
<accession>A0ABP7QAH5</accession>
<feature type="transmembrane region" description="Helical" evidence="8">
    <location>
        <begin position="53"/>
        <end position="72"/>
    </location>
</feature>
<keyword evidence="7 8" id="KW-0472">Membrane</keyword>
<keyword evidence="3" id="KW-0328">Glycosyltransferase</keyword>
<feature type="transmembrane region" description="Helical" evidence="8">
    <location>
        <begin position="114"/>
        <end position="132"/>
    </location>
</feature>
<comment type="caution">
    <text evidence="10">The sequence shown here is derived from an EMBL/GenBank/DDBJ whole genome shotgun (WGS) entry which is preliminary data.</text>
</comment>
<feature type="transmembrane region" description="Helical" evidence="8">
    <location>
        <begin position="12"/>
        <end position="33"/>
    </location>
</feature>
<keyword evidence="11" id="KW-1185">Reference proteome</keyword>
<feature type="transmembrane region" description="Helical" evidence="8">
    <location>
        <begin position="139"/>
        <end position="155"/>
    </location>
</feature>
<organism evidence="10 11">
    <name type="scientific">Allohahella marinimesophila</name>
    <dbReference type="NCBI Taxonomy" id="1054972"/>
    <lineage>
        <taxon>Bacteria</taxon>
        <taxon>Pseudomonadati</taxon>
        <taxon>Pseudomonadota</taxon>
        <taxon>Gammaproteobacteria</taxon>
        <taxon>Oceanospirillales</taxon>
        <taxon>Hahellaceae</taxon>
        <taxon>Allohahella</taxon>
    </lineage>
</organism>
<evidence type="ECO:0000256" key="2">
    <source>
        <dbReference type="ARBA" id="ARBA00022475"/>
    </source>
</evidence>
<comment type="subcellular location">
    <subcellularLocation>
        <location evidence="1">Cell membrane</location>
        <topology evidence="1">Multi-pass membrane protein</topology>
    </subcellularLocation>
</comment>
<dbReference type="EMBL" id="BAABBO010000023">
    <property type="protein sequence ID" value="GAA3978945.1"/>
    <property type="molecule type" value="Genomic_DNA"/>
</dbReference>
<keyword evidence="5 8" id="KW-0812">Transmembrane</keyword>
<evidence type="ECO:0000313" key="10">
    <source>
        <dbReference type="EMBL" id="GAA3978945.1"/>
    </source>
</evidence>
<proteinExistence type="predicted"/>
<keyword evidence="4" id="KW-0808">Transferase</keyword>
<evidence type="ECO:0000256" key="3">
    <source>
        <dbReference type="ARBA" id="ARBA00022676"/>
    </source>
</evidence>
<feature type="transmembrane region" description="Helical" evidence="8">
    <location>
        <begin position="208"/>
        <end position="228"/>
    </location>
</feature>
<evidence type="ECO:0000256" key="5">
    <source>
        <dbReference type="ARBA" id="ARBA00022692"/>
    </source>
</evidence>
<feature type="transmembrane region" description="Helical" evidence="8">
    <location>
        <begin position="175"/>
        <end position="196"/>
    </location>
</feature>
<feature type="transmembrane region" description="Helical" evidence="8">
    <location>
        <begin position="263"/>
        <end position="288"/>
    </location>
</feature>
<reference evidence="11" key="1">
    <citation type="journal article" date="2019" name="Int. J. Syst. Evol. Microbiol.">
        <title>The Global Catalogue of Microorganisms (GCM) 10K type strain sequencing project: providing services to taxonomists for standard genome sequencing and annotation.</title>
        <authorList>
            <consortium name="The Broad Institute Genomics Platform"/>
            <consortium name="The Broad Institute Genome Sequencing Center for Infectious Disease"/>
            <person name="Wu L."/>
            <person name="Ma J."/>
        </authorList>
    </citation>
    <scope>NUCLEOTIDE SEQUENCE [LARGE SCALE GENOMIC DNA]</scope>
    <source>
        <strain evidence="11">JCM 17555</strain>
    </source>
</reference>
<evidence type="ECO:0000313" key="11">
    <source>
        <dbReference type="Proteomes" id="UP001501337"/>
    </source>
</evidence>
<sequence>MNVVESRILSSAVYSTIGLLALFALVSFAFFPVDSLWVDETSSLFFASQPWPTFWSTLWLSEGNMSLYYLVLKLYLYLGLNSEFMLRLPSAVFALIGVFWIYRFVRKQVGPNHAFAVAALIIVNPMFIKYAWEARSYSMVFMFAAFAIPMFWNAVRSGSMHYFVGFGLLAGLSLYSHIFLLLLYGALGLYLLLNLIQKENRTARFKGGLLAYILMVLVALPILAFFGLQANNAPNVNWIEPTGLSVVFEFYVDQITGRYTYDWYARTAALVILFLLGACAAYAVFLLWGYSGPNSRPHHPALQLARYRMMLCFCAGLPVVILAIAAKVKPLFVDRYLIFTLAAFAPLVVTLLSMLPRRLGQGLYVLLFAMGLLGLHNQAGRPQFEFRDLYTKLAQHCAQGDSVLFPNPSVYTTFVYYQARIEGLADCKLKQQPTILTVDNFYRRVLIEEVQWPSADSDKNLWVVYSSVGSPLHSITGLLHEKVRHEHGVTLIHDSSFPLRTNLLGLHARPTEAVEAKQ</sequence>
<dbReference type="Pfam" id="PF13231">
    <property type="entry name" value="PMT_2"/>
    <property type="match status" value="1"/>
</dbReference>
<evidence type="ECO:0000256" key="6">
    <source>
        <dbReference type="ARBA" id="ARBA00022989"/>
    </source>
</evidence>
<feature type="domain" description="Glycosyltransferase RgtA/B/C/D-like" evidence="9">
    <location>
        <begin position="69"/>
        <end position="223"/>
    </location>
</feature>
<dbReference type="PANTHER" id="PTHR33908">
    <property type="entry name" value="MANNOSYLTRANSFERASE YKCB-RELATED"/>
    <property type="match status" value="1"/>
</dbReference>
<evidence type="ECO:0000256" key="8">
    <source>
        <dbReference type="SAM" id="Phobius"/>
    </source>
</evidence>
<evidence type="ECO:0000256" key="1">
    <source>
        <dbReference type="ARBA" id="ARBA00004651"/>
    </source>
</evidence>
<dbReference type="Proteomes" id="UP001501337">
    <property type="component" value="Unassembled WGS sequence"/>
</dbReference>
<dbReference type="InterPro" id="IPR050297">
    <property type="entry name" value="LipidA_mod_glycosyltrf_83"/>
</dbReference>
<evidence type="ECO:0000256" key="7">
    <source>
        <dbReference type="ARBA" id="ARBA00023136"/>
    </source>
</evidence>
<keyword evidence="2" id="KW-1003">Cell membrane</keyword>
<evidence type="ECO:0000256" key="4">
    <source>
        <dbReference type="ARBA" id="ARBA00022679"/>
    </source>
</evidence>
<name>A0ABP7QAH5_9GAMM</name>
<dbReference type="InterPro" id="IPR038731">
    <property type="entry name" value="RgtA/B/C-like"/>
</dbReference>
<feature type="transmembrane region" description="Helical" evidence="8">
    <location>
        <begin position="336"/>
        <end position="355"/>
    </location>
</feature>